<name>A0A9D2NK45_9FIRM</name>
<reference evidence="13" key="2">
    <citation type="submission" date="2021-04" db="EMBL/GenBank/DDBJ databases">
        <authorList>
            <person name="Gilroy R."/>
        </authorList>
    </citation>
    <scope>NUCLEOTIDE SEQUENCE</scope>
    <source>
        <strain evidence="13">USAMLcec2-132</strain>
    </source>
</reference>
<feature type="domain" description="Dihydrodipicolinate reductase C-terminal" evidence="12">
    <location>
        <begin position="119"/>
        <end position="254"/>
    </location>
</feature>
<comment type="subcellular location">
    <subcellularLocation>
        <location evidence="9">Cytoplasm</location>
    </subcellularLocation>
</comment>
<comment type="caution">
    <text evidence="9">Lacks conserved residue(s) required for the propagation of feature annotation.</text>
</comment>
<feature type="active site" description="Proton donor" evidence="9">
    <location>
        <position position="151"/>
    </location>
</feature>
<dbReference type="EMBL" id="DWWS01000057">
    <property type="protein sequence ID" value="HJC25204.1"/>
    <property type="molecule type" value="Genomic_DNA"/>
</dbReference>
<dbReference type="PANTHER" id="PTHR20836:SF7">
    <property type="entry name" value="4-HYDROXY-TETRAHYDRODIPICOLINATE REDUCTASE"/>
    <property type="match status" value="1"/>
</dbReference>
<gene>
    <name evidence="9 13" type="primary">dapB</name>
    <name evidence="13" type="ORF">H9761_16125</name>
</gene>
<comment type="caution">
    <text evidence="13">The sequence shown here is derived from an EMBL/GenBank/DDBJ whole genome shotgun (WGS) entry which is preliminary data.</text>
</comment>
<dbReference type="GO" id="GO:0009089">
    <property type="term" value="P:lysine biosynthetic process via diaminopimelate"/>
    <property type="evidence" value="ECO:0007669"/>
    <property type="project" value="UniProtKB-UniRule"/>
</dbReference>
<dbReference type="AlphaFoldDB" id="A0A9D2NK45"/>
<dbReference type="InterPro" id="IPR036291">
    <property type="entry name" value="NAD(P)-bd_dom_sf"/>
</dbReference>
<dbReference type="SUPFAM" id="SSF55347">
    <property type="entry name" value="Glyceraldehyde-3-phosphate dehydrogenase-like, C-terminal domain"/>
    <property type="match status" value="1"/>
</dbReference>
<dbReference type="GO" id="GO:0051287">
    <property type="term" value="F:NAD binding"/>
    <property type="evidence" value="ECO:0007669"/>
    <property type="project" value="UniProtKB-UniRule"/>
</dbReference>
<evidence type="ECO:0000256" key="2">
    <source>
        <dbReference type="ARBA" id="ARBA00022490"/>
    </source>
</evidence>
<feature type="binding site" evidence="9">
    <location>
        <begin position="113"/>
        <end position="116"/>
    </location>
    <ligand>
        <name>NAD(+)</name>
        <dbReference type="ChEBI" id="CHEBI:57540"/>
    </ligand>
</feature>
<dbReference type="HAMAP" id="MF_00102">
    <property type="entry name" value="DapB"/>
    <property type="match status" value="1"/>
</dbReference>
<dbReference type="GO" id="GO:0016726">
    <property type="term" value="F:oxidoreductase activity, acting on CH or CH2 groups, NAD or NADP as acceptor"/>
    <property type="evidence" value="ECO:0007669"/>
    <property type="project" value="UniProtKB-UniRule"/>
</dbReference>
<sequence length="256" mass="27803">MVKILIHGCSGHMGQVVSRLAGEDEQLRTVAGVDPFPGQEQAYPVYQSLQEYWEKAEEKADVIVDFSSAKAVDALLSFCEKTGTACVLCTTGLSEEQLARVKAVSEKAAVLRSANMSLGINLLQNVLKKAAGVLAEAGFDIEIVEKHHNRKLDAPSGTALALADCINEELDGAYHYVYDRSDRRQKRDEREIGISAVRGGTIVGDHDVIFAGEDEVVTFSHRAYSRNVFAKGALQAAKFLQGRPAGLYDMSDVIGE</sequence>
<dbReference type="GO" id="GO:0019877">
    <property type="term" value="P:diaminopimelate biosynthetic process"/>
    <property type="evidence" value="ECO:0007669"/>
    <property type="project" value="UniProtKB-UniRule"/>
</dbReference>
<dbReference type="Proteomes" id="UP000823891">
    <property type="component" value="Unassembled WGS sequence"/>
</dbReference>
<evidence type="ECO:0000256" key="7">
    <source>
        <dbReference type="ARBA" id="ARBA00023027"/>
    </source>
</evidence>
<accession>A0A9D2NK45</accession>
<dbReference type="PANTHER" id="PTHR20836">
    <property type="entry name" value="DIHYDRODIPICOLINATE REDUCTASE"/>
    <property type="match status" value="1"/>
</dbReference>
<dbReference type="InterPro" id="IPR023940">
    <property type="entry name" value="DHDPR_bac"/>
</dbReference>
<feature type="binding site" evidence="9">
    <location>
        <position position="148"/>
    </location>
    <ligand>
        <name>(S)-2,3,4,5-tetrahydrodipicolinate</name>
        <dbReference type="ChEBI" id="CHEBI:16845"/>
    </ligand>
</feature>
<dbReference type="InterPro" id="IPR022664">
    <property type="entry name" value="DapB_N_CS"/>
</dbReference>
<evidence type="ECO:0000313" key="14">
    <source>
        <dbReference type="Proteomes" id="UP000823891"/>
    </source>
</evidence>
<keyword evidence="2 9" id="KW-0963">Cytoplasm</keyword>
<comment type="subunit">
    <text evidence="9">Homotetramer.</text>
</comment>
<dbReference type="GO" id="GO:0008839">
    <property type="term" value="F:4-hydroxy-tetrahydrodipicolinate reductase"/>
    <property type="evidence" value="ECO:0007669"/>
    <property type="project" value="UniProtKB-UniRule"/>
</dbReference>
<dbReference type="GO" id="GO:0005829">
    <property type="term" value="C:cytosol"/>
    <property type="evidence" value="ECO:0007669"/>
    <property type="project" value="TreeGrafter"/>
</dbReference>
<feature type="binding site" evidence="9">
    <location>
        <begin position="8"/>
        <end position="13"/>
    </location>
    <ligand>
        <name>NAD(+)</name>
        <dbReference type="ChEBI" id="CHEBI:57540"/>
    </ligand>
</feature>
<feature type="binding site" evidence="9">
    <location>
        <position position="34"/>
    </location>
    <ligand>
        <name>NAD(+)</name>
        <dbReference type="ChEBI" id="CHEBI:57540"/>
    </ligand>
</feature>
<comment type="catalytic activity">
    <reaction evidence="9">
        <text>(S)-2,3,4,5-tetrahydrodipicolinate + NAD(+) + H2O = (2S,4S)-4-hydroxy-2,3,4,5-tetrahydrodipicolinate + NADH + H(+)</text>
        <dbReference type="Rhea" id="RHEA:35323"/>
        <dbReference type="ChEBI" id="CHEBI:15377"/>
        <dbReference type="ChEBI" id="CHEBI:15378"/>
        <dbReference type="ChEBI" id="CHEBI:16845"/>
        <dbReference type="ChEBI" id="CHEBI:57540"/>
        <dbReference type="ChEBI" id="CHEBI:57945"/>
        <dbReference type="ChEBI" id="CHEBI:67139"/>
        <dbReference type="EC" id="1.17.1.8"/>
    </reaction>
</comment>
<keyword evidence="3 9" id="KW-0028">Amino-acid biosynthesis</keyword>
<evidence type="ECO:0000259" key="11">
    <source>
        <dbReference type="Pfam" id="PF01113"/>
    </source>
</evidence>
<evidence type="ECO:0000313" key="13">
    <source>
        <dbReference type="EMBL" id="HJC25204.1"/>
    </source>
</evidence>
<dbReference type="PROSITE" id="PS01298">
    <property type="entry name" value="DAPB"/>
    <property type="match status" value="1"/>
</dbReference>
<evidence type="ECO:0000256" key="6">
    <source>
        <dbReference type="ARBA" id="ARBA00023002"/>
    </source>
</evidence>
<feature type="active site" description="Proton donor/acceptor" evidence="9">
    <location>
        <position position="147"/>
    </location>
</feature>
<dbReference type="InterPro" id="IPR022663">
    <property type="entry name" value="DapB_C"/>
</dbReference>
<comment type="pathway">
    <text evidence="9">Amino-acid biosynthesis; L-lysine biosynthesis via DAP pathway; (S)-tetrahydrodipicolinate from L-aspartate: step 4/4.</text>
</comment>
<evidence type="ECO:0000256" key="3">
    <source>
        <dbReference type="ARBA" id="ARBA00022605"/>
    </source>
</evidence>
<dbReference type="NCBIfam" id="TIGR00036">
    <property type="entry name" value="dapB"/>
    <property type="match status" value="1"/>
</dbReference>
<keyword evidence="6 9" id="KW-0560">Oxidoreductase</keyword>
<dbReference type="CDD" id="cd02274">
    <property type="entry name" value="DHDPR_N"/>
    <property type="match status" value="1"/>
</dbReference>
<evidence type="ECO:0000256" key="4">
    <source>
        <dbReference type="ARBA" id="ARBA00022857"/>
    </source>
</evidence>
<dbReference type="SUPFAM" id="SSF51735">
    <property type="entry name" value="NAD(P)-binding Rossmann-fold domains"/>
    <property type="match status" value="1"/>
</dbReference>
<keyword evidence="7 9" id="KW-0520">NAD</keyword>
<dbReference type="GO" id="GO:0050661">
    <property type="term" value="F:NADP binding"/>
    <property type="evidence" value="ECO:0007669"/>
    <property type="project" value="UniProtKB-UniRule"/>
</dbReference>
<dbReference type="EC" id="1.17.1.8" evidence="9 10"/>
<dbReference type="Pfam" id="PF01113">
    <property type="entry name" value="DapB_N"/>
    <property type="match status" value="1"/>
</dbReference>
<protein>
    <recommendedName>
        <fullName evidence="9 10">4-hydroxy-tetrahydrodipicolinate reductase</fullName>
        <shortName evidence="9">HTPA reductase</shortName>
        <ecNumber evidence="9 10">1.17.1.8</ecNumber>
    </recommendedName>
</protein>
<dbReference type="Gene3D" id="3.40.50.720">
    <property type="entry name" value="NAD(P)-binding Rossmann-like Domain"/>
    <property type="match status" value="1"/>
</dbReference>
<reference evidence="13" key="1">
    <citation type="journal article" date="2021" name="PeerJ">
        <title>Extensive microbial diversity within the chicken gut microbiome revealed by metagenomics and culture.</title>
        <authorList>
            <person name="Gilroy R."/>
            <person name="Ravi A."/>
            <person name="Getino M."/>
            <person name="Pursley I."/>
            <person name="Horton D.L."/>
            <person name="Alikhan N.F."/>
            <person name="Baker D."/>
            <person name="Gharbi K."/>
            <person name="Hall N."/>
            <person name="Watson M."/>
            <person name="Adriaenssens E.M."/>
            <person name="Foster-Nyarko E."/>
            <person name="Jarju S."/>
            <person name="Secka A."/>
            <person name="Antonio M."/>
            <person name="Oren A."/>
            <person name="Chaudhuri R.R."/>
            <person name="La Ragione R."/>
            <person name="Hildebrand F."/>
            <person name="Pallen M.J."/>
        </authorList>
    </citation>
    <scope>NUCLEOTIDE SEQUENCE</scope>
    <source>
        <strain evidence="13">USAMLcec2-132</strain>
    </source>
</reference>
<dbReference type="Gene3D" id="3.30.360.10">
    <property type="entry name" value="Dihydrodipicolinate Reductase, domain 2"/>
    <property type="match status" value="1"/>
</dbReference>
<keyword evidence="5 9" id="KW-0220">Diaminopimelate biosynthesis</keyword>
<keyword evidence="8 9" id="KW-0457">Lysine biosynthesis</keyword>
<evidence type="ECO:0000259" key="12">
    <source>
        <dbReference type="Pfam" id="PF05173"/>
    </source>
</evidence>
<dbReference type="Pfam" id="PF05173">
    <property type="entry name" value="DapB_C"/>
    <property type="match status" value="1"/>
</dbReference>
<evidence type="ECO:0000256" key="1">
    <source>
        <dbReference type="ARBA" id="ARBA00006642"/>
    </source>
</evidence>
<keyword evidence="4 9" id="KW-0521">NADP</keyword>
<comment type="function">
    <text evidence="9">Catalyzes the conversion of 4-hydroxy-tetrahydrodipicolinate (HTPA) to tetrahydrodipicolinate.</text>
</comment>
<evidence type="ECO:0000256" key="9">
    <source>
        <dbReference type="HAMAP-Rule" id="MF_00102"/>
    </source>
</evidence>
<organism evidence="13 14">
    <name type="scientific">Candidatus Eisenbergiella merdavium</name>
    <dbReference type="NCBI Taxonomy" id="2838551"/>
    <lineage>
        <taxon>Bacteria</taxon>
        <taxon>Bacillati</taxon>
        <taxon>Bacillota</taxon>
        <taxon>Clostridia</taxon>
        <taxon>Lachnospirales</taxon>
        <taxon>Lachnospiraceae</taxon>
        <taxon>Eisenbergiella</taxon>
    </lineage>
</organism>
<dbReference type="PIRSF" id="PIRSF000161">
    <property type="entry name" value="DHPR"/>
    <property type="match status" value="1"/>
</dbReference>
<comment type="catalytic activity">
    <reaction evidence="9">
        <text>(S)-2,3,4,5-tetrahydrodipicolinate + NADP(+) + H2O = (2S,4S)-4-hydroxy-2,3,4,5-tetrahydrodipicolinate + NADPH + H(+)</text>
        <dbReference type="Rhea" id="RHEA:35331"/>
        <dbReference type="ChEBI" id="CHEBI:15377"/>
        <dbReference type="ChEBI" id="CHEBI:15378"/>
        <dbReference type="ChEBI" id="CHEBI:16845"/>
        <dbReference type="ChEBI" id="CHEBI:57783"/>
        <dbReference type="ChEBI" id="CHEBI:58349"/>
        <dbReference type="ChEBI" id="CHEBI:67139"/>
        <dbReference type="EC" id="1.17.1.8"/>
    </reaction>
</comment>
<comment type="caution">
    <text evidence="9">Was originally thought to be a dihydrodipicolinate reductase (DHDPR), catalyzing the conversion of dihydrodipicolinate to tetrahydrodipicolinate. However, it was shown in E.coli that the substrate of the enzymatic reaction is not dihydrodipicolinate (DHDP) but in fact (2S,4S)-4-hydroxy-2,3,4,5-tetrahydrodipicolinic acid (HTPA), the product released by the DapA-catalyzed reaction.</text>
</comment>
<evidence type="ECO:0000256" key="10">
    <source>
        <dbReference type="NCBIfam" id="TIGR00036"/>
    </source>
</evidence>
<dbReference type="InterPro" id="IPR000846">
    <property type="entry name" value="DapB_N"/>
</dbReference>
<feature type="domain" description="Dihydrodipicolinate reductase N-terminal" evidence="11">
    <location>
        <begin position="2"/>
        <end position="116"/>
    </location>
</feature>
<evidence type="ECO:0000256" key="5">
    <source>
        <dbReference type="ARBA" id="ARBA00022915"/>
    </source>
</evidence>
<evidence type="ECO:0000256" key="8">
    <source>
        <dbReference type="ARBA" id="ARBA00023154"/>
    </source>
</evidence>
<feature type="binding site" evidence="9">
    <location>
        <begin position="157"/>
        <end position="158"/>
    </location>
    <ligand>
        <name>(S)-2,3,4,5-tetrahydrodipicolinate</name>
        <dbReference type="ChEBI" id="CHEBI:16845"/>
    </ligand>
</feature>
<dbReference type="FunFam" id="3.30.360.10:FF:000009">
    <property type="entry name" value="4-hydroxy-tetrahydrodipicolinate reductase"/>
    <property type="match status" value="1"/>
</dbReference>
<feature type="binding site" evidence="9">
    <location>
        <begin position="89"/>
        <end position="91"/>
    </location>
    <ligand>
        <name>NAD(+)</name>
        <dbReference type="ChEBI" id="CHEBI:57540"/>
    </ligand>
</feature>
<proteinExistence type="inferred from homology"/>
<comment type="similarity">
    <text evidence="1 9">Belongs to the DapB family.</text>
</comment>